<dbReference type="InterPro" id="IPR032867">
    <property type="entry name" value="DYW_dom"/>
</dbReference>
<dbReference type="InterPro" id="IPR046848">
    <property type="entry name" value="E_motif"/>
</dbReference>
<dbReference type="PANTHER" id="PTHR47926:SF469">
    <property type="entry name" value="DYW DOMAIN-CONTAINING PROTEIN"/>
    <property type="match status" value="1"/>
</dbReference>
<dbReference type="Pfam" id="PF20431">
    <property type="entry name" value="E_motif"/>
    <property type="match status" value="1"/>
</dbReference>
<dbReference type="PROSITE" id="PS51375">
    <property type="entry name" value="PPR"/>
    <property type="match status" value="3"/>
</dbReference>
<evidence type="ECO:0000256" key="1">
    <source>
        <dbReference type="ARBA" id="ARBA00006643"/>
    </source>
</evidence>
<dbReference type="InterPro" id="IPR002885">
    <property type="entry name" value="PPR_rpt"/>
</dbReference>
<dbReference type="NCBIfam" id="TIGR00756">
    <property type="entry name" value="PPR"/>
    <property type="match status" value="5"/>
</dbReference>
<dbReference type="Gene3D" id="1.25.40.10">
    <property type="entry name" value="Tetratricopeptide repeat domain"/>
    <property type="match status" value="3"/>
</dbReference>
<dbReference type="InterPro" id="IPR011990">
    <property type="entry name" value="TPR-like_helical_dom_sf"/>
</dbReference>
<organism evidence="5 6">
    <name type="scientific">Saponaria officinalis</name>
    <name type="common">Common soapwort</name>
    <name type="synonym">Lychnis saponaria</name>
    <dbReference type="NCBI Taxonomy" id="3572"/>
    <lineage>
        <taxon>Eukaryota</taxon>
        <taxon>Viridiplantae</taxon>
        <taxon>Streptophyta</taxon>
        <taxon>Embryophyta</taxon>
        <taxon>Tracheophyta</taxon>
        <taxon>Spermatophyta</taxon>
        <taxon>Magnoliopsida</taxon>
        <taxon>eudicotyledons</taxon>
        <taxon>Gunneridae</taxon>
        <taxon>Pentapetalae</taxon>
        <taxon>Caryophyllales</taxon>
        <taxon>Caryophyllaceae</taxon>
        <taxon>Caryophylleae</taxon>
        <taxon>Saponaria</taxon>
    </lineage>
</organism>
<feature type="domain" description="DYW" evidence="4">
    <location>
        <begin position="530"/>
        <end position="622"/>
    </location>
</feature>
<dbReference type="EMBL" id="JBDFQZ010000013">
    <property type="protein sequence ID" value="KAK9669227.1"/>
    <property type="molecule type" value="Genomic_DNA"/>
</dbReference>
<evidence type="ECO:0000259" key="4">
    <source>
        <dbReference type="Pfam" id="PF14432"/>
    </source>
</evidence>
<dbReference type="Pfam" id="PF01535">
    <property type="entry name" value="PPR"/>
    <property type="match status" value="2"/>
</dbReference>
<reference evidence="5 6" key="1">
    <citation type="submission" date="2024-03" db="EMBL/GenBank/DDBJ databases">
        <title>WGS assembly of Saponaria officinalis var. Norfolk2.</title>
        <authorList>
            <person name="Jenkins J."/>
            <person name="Shu S."/>
            <person name="Grimwood J."/>
            <person name="Barry K."/>
            <person name="Goodstein D."/>
            <person name="Schmutz J."/>
            <person name="Leebens-Mack J."/>
            <person name="Osbourn A."/>
        </authorList>
    </citation>
    <scope>NUCLEOTIDE SEQUENCE [LARGE SCALE GENOMIC DNA]</scope>
    <source>
        <strain evidence="6">cv. Norfolk2</strain>
        <strain evidence="5">JIC</strain>
        <tissue evidence="5">Leaf</tissue>
    </source>
</reference>
<feature type="repeat" description="PPR" evidence="3">
    <location>
        <begin position="315"/>
        <end position="349"/>
    </location>
</feature>
<evidence type="ECO:0000256" key="3">
    <source>
        <dbReference type="PROSITE-ProRule" id="PRU00708"/>
    </source>
</evidence>
<dbReference type="FunFam" id="1.25.40.10:FF:000242">
    <property type="entry name" value="Pentatricopeptide repeat-containing protein"/>
    <property type="match status" value="1"/>
</dbReference>
<feature type="repeat" description="PPR" evidence="3">
    <location>
        <begin position="111"/>
        <end position="145"/>
    </location>
</feature>
<dbReference type="GO" id="GO:0009451">
    <property type="term" value="P:RNA modification"/>
    <property type="evidence" value="ECO:0007669"/>
    <property type="project" value="InterPro"/>
</dbReference>
<dbReference type="Proteomes" id="UP001443914">
    <property type="component" value="Unassembled WGS sequence"/>
</dbReference>
<sequence length="622" mass="70553">MPPTSAFILRPATVIAASNRFFNSPASLSSPSFQQYNVQYVFYLEQRQHFSFLLKSCSSTTHFFQLHTQFIRNLFFNNPNFSLNFLSQASLVFPHKISHIRRIFDQIPKPGTYHYNVMIRVLSRSEVSDDGVVLFKVMRKEGVVSDALTLSFCLKCCAKRLGLIEGMQIHRRILGDGHVRDCILMTSLIELYSVCGKTEDACKVFDEMPVRDTVAYNALISCFLNNKRTRDTLAVFDSMLSLGTECRPDAVTCLLLLQACAHLGAVDFGERVRDYVEKHGYGEYMNLNNTLITMYSNCGVVDEAYRIFESMPVKNCVSWTTMISGFGMNGYGKDAVKLFREMLDTGIAPDDKAMTAVLYACSHSGLLNEGFDLFENMSKEFGIQPNTHHYGCAVDILGRLGLLEKAYDLILSMPVKPDAKIWRTLLAACRTYKAFHLAEHVVERIVELKAQEAGDYILLLNTYSSNRKWDKVIELRKFMRENKIMTTPGCSTIEMKGVVHKFIADDISHPQKDEIYETIHEILQQLRIAGYVPQISSEMHDMEATEKENALCYHSEKLAIAFGVLSTPPGTTIRVANSVRICVDCHDFAKVFSAAYDRKVIIRDRNRIHIFRKGGCSCSDCW</sequence>
<accession>A0AAW1GWS0</accession>
<dbReference type="GO" id="GO:0003723">
    <property type="term" value="F:RNA binding"/>
    <property type="evidence" value="ECO:0007669"/>
    <property type="project" value="InterPro"/>
</dbReference>
<proteinExistence type="inferred from homology"/>
<evidence type="ECO:0000313" key="6">
    <source>
        <dbReference type="Proteomes" id="UP001443914"/>
    </source>
</evidence>
<protein>
    <recommendedName>
        <fullName evidence="4">DYW domain-containing protein</fullName>
    </recommendedName>
</protein>
<feature type="repeat" description="PPR" evidence="3">
    <location>
        <begin position="212"/>
        <end position="246"/>
    </location>
</feature>
<dbReference type="EMBL" id="JBDFQZ010000013">
    <property type="protein sequence ID" value="KAK9669226.1"/>
    <property type="molecule type" value="Genomic_DNA"/>
</dbReference>
<keyword evidence="2" id="KW-0677">Repeat</keyword>
<comment type="caution">
    <text evidence="5">The sequence shown here is derived from an EMBL/GenBank/DDBJ whole genome shotgun (WGS) entry which is preliminary data.</text>
</comment>
<name>A0AAW1GWS0_SAPOF</name>
<dbReference type="GO" id="GO:0008270">
    <property type="term" value="F:zinc ion binding"/>
    <property type="evidence" value="ECO:0007669"/>
    <property type="project" value="InterPro"/>
</dbReference>
<dbReference type="PANTHER" id="PTHR47926">
    <property type="entry name" value="PENTATRICOPEPTIDE REPEAT-CONTAINING PROTEIN"/>
    <property type="match status" value="1"/>
</dbReference>
<dbReference type="Pfam" id="PF14432">
    <property type="entry name" value="DYW_deaminase"/>
    <property type="match status" value="1"/>
</dbReference>
<keyword evidence="6" id="KW-1185">Reference proteome</keyword>
<gene>
    <name evidence="5" type="ORF">RND81_13G117200</name>
</gene>
<evidence type="ECO:0000313" key="5">
    <source>
        <dbReference type="EMBL" id="KAK9669226.1"/>
    </source>
</evidence>
<dbReference type="InterPro" id="IPR046960">
    <property type="entry name" value="PPR_At4g14850-like_plant"/>
</dbReference>
<dbReference type="AlphaFoldDB" id="A0AAW1GWS0"/>
<comment type="similarity">
    <text evidence="1">Belongs to the PPR family. PCMP-H subfamily.</text>
</comment>
<dbReference type="Pfam" id="PF13041">
    <property type="entry name" value="PPR_2"/>
    <property type="match status" value="2"/>
</dbReference>
<evidence type="ECO:0000256" key="2">
    <source>
        <dbReference type="ARBA" id="ARBA00022737"/>
    </source>
</evidence>